<dbReference type="GO" id="GO:0005789">
    <property type="term" value="C:endoplasmic reticulum membrane"/>
    <property type="evidence" value="ECO:0007669"/>
    <property type="project" value="UniProtKB-SubCell"/>
</dbReference>
<comment type="function">
    <text evidence="19">Catalyzes the conjugation of leukotriene A4 with reduced glutathione (GSH) to form leukotriene C4 with high specificity. Can also catalyze the transfer of a glutathionyl group from glutathione (GSH) to 13(S),14(S)-epoxy-docosahexaenoic acid to form maresin conjugate in tissue regeneration 1 (MCTR1), a bioactive lipid mediator that possess potent anti-inflammatory and proresolving actions.</text>
</comment>
<evidence type="ECO:0000313" key="23">
    <source>
        <dbReference type="EMBL" id="TNM98598.1"/>
    </source>
</evidence>
<evidence type="ECO:0000256" key="15">
    <source>
        <dbReference type="ARBA" id="ARBA00039056"/>
    </source>
</evidence>
<dbReference type="GO" id="GO:0005640">
    <property type="term" value="C:nuclear outer membrane"/>
    <property type="evidence" value="ECO:0007669"/>
    <property type="project" value="UniProtKB-SubCell"/>
</dbReference>
<keyword evidence="8 22" id="KW-1133">Transmembrane helix</keyword>
<comment type="subunit">
    <text evidence="20">Homotrimer. Interacts with ALOX5AP and ALOX5.</text>
</comment>
<keyword evidence="24" id="KW-1185">Reference proteome</keyword>
<dbReference type="Pfam" id="PF01124">
    <property type="entry name" value="MAPEG"/>
    <property type="match status" value="1"/>
</dbReference>
<evidence type="ECO:0000256" key="7">
    <source>
        <dbReference type="ARBA" id="ARBA00022824"/>
    </source>
</evidence>
<keyword evidence="4" id="KW-0808">Transferase</keyword>
<dbReference type="FunFam" id="1.20.120.550:FF:000003">
    <property type="entry name" value="Leukotriene C4 synthase"/>
    <property type="match status" value="1"/>
</dbReference>
<reference evidence="23 24" key="1">
    <citation type="submission" date="2019-04" db="EMBL/GenBank/DDBJ databases">
        <title>The sequence and de novo assembly of Takifugu bimaculatus genome using PacBio and Hi-C technologies.</title>
        <authorList>
            <person name="Xu P."/>
            <person name="Liu B."/>
            <person name="Zhou Z."/>
        </authorList>
    </citation>
    <scope>NUCLEOTIDE SEQUENCE [LARGE SCALE GENOMIC DNA]</scope>
    <source>
        <strain evidence="23">TB-2018</strain>
        <tissue evidence="23">Muscle</tissue>
    </source>
</reference>
<evidence type="ECO:0000256" key="10">
    <source>
        <dbReference type="ARBA" id="ARBA00023239"/>
    </source>
</evidence>
<organism evidence="23 24">
    <name type="scientific">Takifugu bimaculatus</name>
    <dbReference type="NCBI Taxonomy" id="433685"/>
    <lineage>
        <taxon>Eukaryota</taxon>
        <taxon>Metazoa</taxon>
        <taxon>Chordata</taxon>
        <taxon>Craniata</taxon>
        <taxon>Vertebrata</taxon>
        <taxon>Euteleostomi</taxon>
        <taxon>Actinopterygii</taxon>
        <taxon>Neopterygii</taxon>
        <taxon>Teleostei</taxon>
        <taxon>Neoteleostei</taxon>
        <taxon>Acanthomorphata</taxon>
        <taxon>Eupercaria</taxon>
        <taxon>Tetraodontiformes</taxon>
        <taxon>Tetradontoidea</taxon>
        <taxon>Tetraodontidae</taxon>
        <taxon>Takifugu</taxon>
    </lineage>
</organism>
<evidence type="ECO:0000256" key="17">
    <source>
        <dbReference type="ARBA" id="ARBA00041224"/>
    </source>
</evidence>
<dbReference type="AlphaFoldDB" id="A0A4Z2C3J8"/>
<evidence type="ECO:0000256" key="13">
    <source>
        <dbReference type="ARBA" id="ARBA00037823"/>
    </source>
</evidence>
<keyword evidence="3" id="KW-0597">Phosphoprotein</keyword>
<keyword evidence="6" id="KW-0434">Leukotriene biosynthesis</keyword>
<sequence length="164" mass="18341">MFEETAVLAAVTILGILQQAHFCLQVISARRKFSVRPPATSGPAEFERVFRAQANCSEYFPIFVAVLWLSGLFFSQGLASACGLLYLYARLSYFRGYSRSPQQRLLPLYFSALLLWILLGTSCLGVLLVFLRLYLKLDVLEHFSGLLTLLKGSEEPPSVAQDPK</sequence>
<comment type="pathway">
    <text evidence="14">Lipid metabolism; leukotriene C4 biosynthesis.</text>
</comment>
<evidence type="ECO:0000256" key="6">
    <source>
        <dbReference type="ARBA" id="ARBA00022751"/>
    </source>
</evidence>
<proteinExistence type="inferred from homology"/>
<comment type="catalytic activity">
    <reaction evidence="21">
        <text>leukotriene C4 = leukotriene A4 + glutathione</text>
        <dbReference type="Rhea" id="RHEA:17617"/>
        <dbReference type="ChEBI" id="CHEBI:57463"/>
        <dbReference type="ChEBI" id="CHEBI:57925"/>
        <dbReference type="ChEBI" id="CHEBI:57973"/>
        <dbReference type="EC" id="4.4.1.20"/>
    </reaction>
    <physiologicalReaction direction="right-to-left" evidence="21">
        <dbReference type="Rhea" id="RHEA:17619"/>
    </physiologicalReaction>
</comment>
<dbReference type="PANTHER" id="PTHR10250:SF4">
    <property type="entry name" value="LEUKOTRIENE C4 SYNTHASE"/>
    <property type="match status" value="1"/>
</dbReference>
<dbReference type="InterPro" id="IPR023352">
    <property type="entry name" value="MAPEG-like_dom_sf"/>
</dbReference>
<keyword evidence="5 22" id="KW-0812">Transmembrane</keyword>
<evidence type="ECO:0000256" key="9">
    <source>
        <dbReference type="ARBA" id="ARBA00023136"/>
    </source>
</evidence>
<evidence type="ECO:0000256" key="18">
    <source>
        <dbReference type="ARBA" id="ARBA00041943"/>
    </source>
</evidence>
<dbReference type="Proteomes" id="UP000516260">
    <property type="component" value="Chromosome 14"/>
</dbReference>
<comment type="catalytic activity">
    <reaction evidence="12">
        <text>(13S,14S)-epoxy-(4Z,7Z,9E,11E,16Z,19Z)-docosahexaenoate + glutathione = (13R)-S-glutathionyl-(14S)-hydroxy-(4Z,7Z,9E,11E,16Z,19Z)-docosahexaenoate</text>
        <dbReference type="Rhea" id="RHEA:53508"/>
        <dbReference type="ChEBI" id="CHEBI:57925"/>
        <dbReference type="ChEBI" id="CHEBI:131958"/>
        <dbReference type="ChEBI" id="CHEBI:137407"/>
    </reaction>
    <physiologicalReaction direction="left-to-right" evidence="12">
        <dbReference type="Rhea" id="RHEA:53509"/>
    </physiologicalReaction>
</comment>
<evidence type="ECO:0000256" key="3">
    <source>
        <dbReference type="ARBA" id="ARBA00022553"/>
    </source>
</evidence>
<comment type="similarity">
    <text evidence="2">Belongs to the MAPEG family.</text>
</comment>
<dbReference type="SUPFAM" id="SSF161084">
    <property type="entry name" value="MAPEG domain-like"/>
    <property type="match status" value="1"/>
</dbReference>
<dbReference type="EC" id="4.4.1.20" evidence="15"/>
<keyword evidence="11" id="KW-0539">Nucleus</keyword>
<evidence type="ECO:0000256" key="16">
    <source>
        <dbReference type="ARBA" id="ARBA00039419"/>
    </source>
</evidence>
<keyword evidence="9 22" id="KW-0472">Membrane</keyword>
<keyword evidence="7" id="KW-0256">Endoplasmic reticulum</keyword>
<evidence type="ECO:0000256" key="12">
    <source>
        <dbReference type="ARBA" id="ARBA00036460"/>
    </source>
</evidence>
<evidence type="ECO:0000256" key="8">
    <source>
        <dbReference type="ARBA" id="ARBA00022989"/>
    </source>
</evidence>
<dbReference type="Gene3D" id="1.20.120.550">
    <property type="entry name" value="Membrane associated eicosanoid/glutathione metabolism-like domain"/>
    <property type="match status" value="1"/>
</dbReference>
<evidence type="ECO:0000256" key="2">
    <source>
        <dbReference type="ARBA" id="ARBA00010459"/>
    </source>
</evidence>
<dbReference type="PANTHER" id="PTHR10250">
    <property type="entry name" value="MICROSOMAL GLUTATHIONE S-TRANSFERASE"/>
    <property type="match status" value="1"/>
</dbReference>
<evidence type="ECO:0000256" key="14">
    <source>
        <dbReference type="ARBA" id="ARBA00037884"/>
    </source>
</evidence>
<evidence type="ECO:0000256" key="21">
    <source>
        <dbReference type="ARBA" id="ARBA00049298"/>
    </source>
</evidence>
<dbReference type="InterPro" id="IPR050997">
    <property type="entry name" value="MAPEG"/>
</dbReference>
<dbReference type="GO" id="GO:0008047">
    <property type="term" value="F:enzyme activator activity"/>
    <property type="evidence" value="ECO:0007669"/>
    <property type="project" value="InterPro"/>
</dbReference>
<evidence type="ECO:0000313" key="24">
    <source>
        <dbReference type="Proteomes" id="UP000516260"/>
    </source>
</evidence>
<dbReference type="EMBL" id="SWLE01000006">
    <property type="protein sequence ID" value="TNM98598.1"/>
    <property type="molecule type" value="Genomic_DNA"/>
</dbReference>
<feature type="transmembrane region" description="Helical" evidence="22">
    <location>
        <begin position="108"/>
        <end position="135"/>
    </location>
</feature>
<accession>A0A4Z2C3J8</accession>
<evidence type="ECO:0000256" key="22">
    <source>
        <dbReference type="SAM" id="Phobius"/>
    </source>
</evidence>
<dbReference type="GO" id="GO:0004602">
    <property type="term" value="F:glutathione peroxidase activity"/>
    <property type="evidence" value="ECO:0007669"/>
    <property type="project" value="TreeGrafter"/>
</dbReference>
<dbReference type="GO" id="GO:0019370">
    <property type="term" value="P:leukotriene biosynthetic process"/>
    <property type="evidence" value="ECO:0007669"/>
    <property type="project" value="UniProtKB-KW"/>
</dbReference>
<dbReference type="PRINTS" id="PR00488">
    <property type="entry name" value="5LPOXGNASEAP"/>
</dbReference>
<keyword evidence="10" id="KW-0456">Lyase</keyword>
<dbReference type="InterPro" id="IPR018295">
    <property type="entry name" value="FLAP/GST2/LTC4S_CS"/>
</dbReference>
<dbReference type="GO" id="GO:0004364">
    <property type="term" value="F:glutathione transferase activity"/>
    <property type="evidence" value="ECO:0007669"/>
    <property type="project" value="TreeGrafter"/>
</dbReference>
<evidence type="ECO:0000256" key="20">
    <source>
        <dbReference type="ARBA" id="ARBA00046493"/>
    </source>
</evidence>
<comment type="caution">
    <text evidence="23">The sequence shown here is derived from an EMBL/GenBank/DDBJ whole genome shotgun (WGS) entry which is preliminary data.</text>
</comment>
<evidence type="ECO:0000256" key="11">
    <source>
        <dbReference type="ARBA" id="ARBA00023242"/>
    </source>
</evidence>
<comment type="subcellular location">
    <subcellularLocation>
        <location evidence="1">Endoplasmic reticulum membrane</location>
        <topology evidence="1">Multi-pass membrane protein</topology>
    </subcellularLocation>
    <subcellularLocation>
        <location evidence="13">Nucleus outer membrane</location>
        <topology evidence="13">Multi-pass membrane protein</topology>
    </subcellularLocation>
</comment>
<dbReference type="InterPro" id="IPR001446">
    <property type="entry name" value="5_LipOase_AP"/>
</dbReference>
<evidence type="ECO:0000256" key="1">
    <source>
        <dbReference type="ARBA" id="ARBA00004477"/>
    </source>
</evidence>
<dbReference type="InterPro" id="IPR001129">
    <property type="entry name" value="Membr-assoc_MAPEG"/>
</dbReference>
<gene>
    <name evidence="23" type="ORF">fugu_013162</name>
</gene>
<dbReference type="GO" id="GO:0004464">
    <property type="term" value="F:leukotriene-C4 synthase activity"/>
    <property type="evidence" value="ECO:0007669"/>
    <property type="project" value="UniProtKB-EC"/>
</dbReference>
<feature type="transmembrane region" description="Helical" evidence="22">
    <location>
        <begin position="59"/>
        <end position="87"/>
    </location>
</feature>
<protein>
    <recommendedName>
        <fullName evidence="16">Leukotriene C4 synthase</fullName>
        <ecNumber evidence="15">4.4.1.20</ecNumber>
    </recommendedName>
    <alternativeName>
        <fullName evidence="18">Glutathione S-transferase LTC4</fullName>
    </alternativeName>
    <alternativeName>
        <fullName evidence="17">Leukotriene-C(4) synthase</fullName>
    </alternativeName>
</protein>
<dbReference type="PROSITE" id="PS01297">
    <property type="entry name" value="FLAP_GST2_LTC4S"/>
    <property type="match status" value="1"/>
</dbReference>
<evidence type="ECO:0000256" key="4">
    <source>
        <dbReference type="ARBA" id="ARBA00022679"/>
    </source>
</evidence>
<name>A0A4Z2C3J8_9TELE</name>
<evidence type="ECO:0000256" key="19">
    <source>
        <dbReference type="ARBA" id="ARBA00045217"/>
    </source>
</evidence>
<evidence type="ECO:0000256" key="5">
    <source>
        <dbReference type="ARBA" id="ARBA00022692"/>
    </source>
</evidence>